<reference evidence="1" key="1">
    <citation type="journal article" date="2012" name="Nature">
        <title>The oyster genome reveals stress adaptation and complexity of shell formation.</title>
        <authorList>
            <person name="Zhang G."/>
            <person name="Fang X."/>
            <person name="Guo X."/>
            <person name="Li L."/>
            <person name="Luo R."/>
            <person name="Xu F."/>
            <person name="Yang P."/>
            <person name="Zhang L."/>
            <person name="Wang X."/>
            <person name="Qi H."/>
            <person name="Xiong Z."/>
            <person name="Que H."/>
            <person name="Xie Y."/>
            <person name="Holland P.W."/>
            <person name="Paps J."/>
            <person name="Zhu Y."/>
            <person name="Wu F."/>
            <person name="Chen Y."/>
            <person name="Wang J."/>
            <person name="Peng C."/>
            <person name="Meng J."/>
            <person name="Yang L."/>
            <person name="Liu J."/>
            <person name="Wen B."/>
            <person name="Zhang N."/>
            <person name="Huang Z."/>
            <person name="Zhu Q."/>
            <person name="Feng Y."/>
            <person name="Mount A."/>
            <person name="Hedgecock D."/>
            <person name="Xu Z."/>
            <person name="Liu Y."/>
            <person name="Domazet-Loso T."/>
            <person name="Du Y."/>
            <person name="Sun X."/>
            <person name="Zhang S."/>
            <person name="Liu B."/>
            <person name="Cheng P."/>
            <person name="Jiang X."/>
            <person name="Li J."/>
            <person name="Fan D."/>
            <person name="Wang W."/>
            <person name="Fu W."/>
            <person name="Wang T."/>
            <person name="Wang B."/>
            <person name="Zhang J."/>
            <person name="Peng Z."/>
            <person name="Li Y."/>
            <person name="Li N."/>
            <person name="Wang J."/>
            <person name="Chen M."/>
            <person name="He Y."/>
            <person name="Tan F."/>
            <person name="Song X."/>
            <person name="Zheng Q."/>
            <person name="Huang R."/>
            <person name="Yang H."/>
            <person name="Du X."/>
            <person name="Chen L."/>
            <person name="Yang M."/>
            <person name="Gaffney P.M."/>
            <person name="Wang S."/>
            <person name="Luo L."/>
            <person name="She Z."/>
            <person name="Ming Y."/>
            <person name="Huang W."/>
            <person name="Zhang S."/>
            <person name="Huang B."/>
            <person name="Zhang Y."/>
            <person name="Qu T."/>
            <person name="Ni P."/>
            <person name="Miao G."/>
            <person name="Wang J."/>
            <person name="Wang Q."/>
            <person name="Steinberg C.E."/>
            <person name="Wang H."/>
            <person name="Li N."/>
            <person name="Qian L."/>
            <person name="Zhang G."/>
            <person name="Li Y."/>
            <person name="Yang H."/>
            <person name="Liu X."/>
            <person name="Wang J."/>
            <person name="Yin Y."/>
            <person name="Wang J."/>
        </authorList>
    </citation>
    <scope>NUCLEOTIDE SEQUENCE [LARGE SCALE GENOMIC DNA]</scope>
    <source>
        <strain evidence="1">05x7-T-G4-1.051#20</strain>
    </source>
</reference>
<gene>
    <name evidence="1" type="ORF">CGI_10015802</name>
</gene>
<dbReference type="HOGENOM" id="CLU_2040309_0_0_1"/>
<evidence type="ECO:0000313" key="1">
    <source>
        <dbReference type="EMBL" id="EKC39758.1"/>
    </source>
</evidence>
<protein>
    <submittedName>
        <fullName evidence="1">Uncharacterized protein</fullName>
    </submittedName>
</protein>
<dbReference type="InParanoid" id="K1R1M2"/>
<sequence length="121" mass="13203">MMRTCIFWSPGYAAITLMLLIGDSSLHGHTSESSTRILVLLPGRKGNFLFPFGKERAGAAEKGASNPPPQQMHKKNVHIDIKFDVSIAVEDIEKKGIMEEGSIVLDYVDTQCEGVNGLGKD</sequence>
<dbReference type="EMBL" id="JH818255">
    <property type="protein sequence ID" value="EKC39758.1"/>
    <property type="molecule type" value="Genomic_DNA"/>
</dbReference>
<organism evidence="1">
    <name type="scientific">Magallana gigas</name>
    <name type="common">Pacific oyster</name>
    <name type="synonym">Crassostrea gigas</name>
    <dbReference type="NCBI Taxonomy" id="29159"/>
    <lineage>
        <taxon>Eukaryota</taxon>
        <taxon>Metazoa</taxon>
        <taxon>Spiralia</taxon>
        <taxon>Lophotrochozoa</taxon>
        <taxon>Mollusca</taxon>
        <taxon>Bivalvia</taxon>
        <taxon>Autobranchia</taxon>
        <taxon>Pteriomorphia</taxon>
        <taxon>Ostreida</taxon>
        <taxon>Ostreoidea</taxon>
        <taxon>Ostreidae</taxon>
        <taxon>Magallana</taxon>
    </lineage>
</organism>
<accession>K1R1M2</accession>
<proteinExistence type="predicted"/>
<dbReference type="AlphaFoldDB" id="K1R1M2"/>
<name>K1R1M2_MAGGI</name>